<name>A0ABN9VAF1_9DINO</name>
<reference evidence="2" key="1">
    <citation type="submission" date="2023-10" db="EMBL/GenBank/DDBJ databases">
        <authorList>
            <person name="Chen Y."/>
            <person name="Shah S."/>
            <person name="Dougan E. K."/>
            <person name="Thang M."/>
            <person name="Chan C."/>
        </authorList>
    </citation>
    <scope>NUCLEOTIDE SEQUENCE [LARGE SCALE GENOMIC DNA]</scope>
</reference>
<evidence type="ECO:0000313" key="2">
    <source>
        <dbReference type="EMBL" id="CAK0869818.1"/>
    </source>
</evidence>
<protein>
    <submittedName>
        <fullName evidence="2">Uncharacterized protein</fullName>
    </submittedName>
</protein>
<evidence type="ECO:0000256" key="1">
    <source>
        <dbReference type="SAM" id="MobiDB-lite"/>
    </source>
</evidence>
<proteinExistence type="predicted"/>
<accession>A0ABN9VAF1</accession>
<gene>
    <name evidence="2" type="ORF">PCOR1329_LOCUS56064</name>
</gene>
<feature type="region of interest" description="Disordered" evidence="1">
    <location>
        <begin position="1501"/>
        <end position="1548"/>
    </location>
</feature>
<keyword evidence="3" id="KW-1185">Reference proteome</keyword>
<dbReference type="Proteomes" id="UP001189429">
    <property type="component" value="Unassembled WGS sequence"/>
</dbReference>
<feature type="region of interest" description="Disordered" evidence="1">
    <location>
        <begin position="1153"/>
        <end position="1175"/>
    </location>
</feature>
<comment type="caution">
    <text evidence="2">The sequence shown here is derived from an EMBL/GenBank/DDBJ whole genome shotgun (WGS) entry which is preliminary data.</text>
</comment>
<organism evidence="2 3">
    <name type="scientific">Prorocentrum cordatum</name>
    <dbReference type="NCBI Taxonomy" id="2364126"/>
    <lineage>
        <taxon>Eukaryota</taxon>
        <taxon>Sar</taxon>
        <taxon>Alveolata</taxon>
        <taxon>Dinophyceae</taxon>
        <taxon>Prorocentrales</taxon>
        <taxon>Prorocentraceae</taxon>
        <taxon>Prorocentrum</taxon>
    </lineage>
</organism>
<feature type="compositionally biased region" description="Low complexity" evidence="1">
    <location>
        <begin position="1528"/>
        <end position="1548"/>
    </location>
</feature>
<evidence type="ECO:0000313" key="3">
    <source>
        <dbReference type="Proteomes" id="UP001189429"/>
    </source>
</evidence>
<dbReference type="EMBL" id="CAUYUJ010016889">
    <property type="protein sequence ID" value="CAK0869818.1"/>
    <property type="molecule type" value="Genomic_DNA"/>
</dbReference>
<feature type="region of interest" description="Disordered" evidence="1">
    <location>
        <begin position="667"/>
        <end position="689"/>
    </location>
</feature>
<sequence>MAMLAILQSDPVVGAKWSEIQCKGAVDCLAANGLITPEDLANIQFEDMKDADGAPALTKGVLGRALNRATVAGAKGEHVDVGAGLAQITQRDLPQSLWPRLLRGFAPARWRVSTVRSERSDGEPRRRVSRYWRGRHGISCASAMPTNTLFFRRVDIGARPLVAGESAPAQVALDAPLQGRKAQVALVYDRLARRTWAERAAGGVAGFQSAVSRHASARYSRARVGAQVNVAALSLGSGLLRADKEAFEKAVVVPSDVSAAIDWIAARSERQVRRERRATLERIRTRGAEPRASGATAAWFAVCDANVRAITGSINGPLLVELLDEIGYEDAACVGILAKTVAEAELGRMGHPAPISAVELDRAVLTPRFGARQTREGGSEKLRLVADMSRSRIDAASQPTERPSHEAIDALFGACKAFVARVGEAPGLWEAGIDAAFRRAPLMSEHRAFAWVAFLVGTCVYVAQHFAAAPFGLCDAMRQFAELVRIIPGPSAVADGKLLFDNLIGVLGLSVAIDERGLVCWPLPDKRAWWRAEIAAALQEGALERGRASKLAGCARQAGRPRARRGRASPCVRARASALSAHLENFFGVRVMALAGLIAQLRVVCPEARSIPVFAAAALLADDGADAVSDLVDVAVADFSGAAALSSDAREVVRAAFAAAQRGGAPAALRRGGKGAPPAPAPSPGIAPRSSRAFRVLPRVLRVGRSRTGIVRRAPSSESVSSSSTVRARSRGMSIAALNAGARTAAGHMQLPRRTLCPLPGGRSQSPGARVAETCAGRGPKLLGPVRRAVSNCVTYVRKACLVASRRAPTSHPPAARASARSGSRRARPVGVFRHLAARAAKNAIEKHSGWQAKARMALQGRDVARLVSHLRVSDEGRRFAMLCLAAYAFLLRLSSEALPAVRVENGAAAACVASAFVVGDQVIELHLSRRKNRESRSALARQCWRDECAATCPVHVLGAWLIGEPAHQPIWAARPPGAARARLRRALGEIGRHGAESFGARAFRRGRAQDIAAGGEPVTGFDKQEPGWQPGVIGVSGVRLAVESLWSRVQSKHPTTCDPQIVQQECDRIDAEDLANILQLPERAVHDFFAQAGLADPGAEEPKCQDVCQAALQAVPARNRPPLHYVAAQQITPEGDIEWAVDLTPLDLRAPDRRVRSRKSGDPRQEKEHDVDDVHDVLGTPADAQAMPSFDRQGATSTLEVATRVCEMFHMYPWSSPAGVSSFLDDAGNATRHNADAEPIPDGNGMFTICSYRGGCNGLAKASNCKWSLPSTYFPCCRCWRKPNWNSEINMLWGHARTAVLYAVWRLPSLEAAKGRLVKKFFGFEYTRTLGWWPTEEKKRAVANTQMLDWWVQLMWWKINDESVTFCYDAASDPPGISWGMAWGSKTDNRIAFTKDGWFGGPDWERVRSMLHEYYHVLGPKHGEPILMWGTNYTGPLVNAFKMDCYLLSLLEEMNILQSGGRCRELQALRAAGGEASGTAQRHGGDRTGVLRARADATELVTTSSEPATKHGPVPPKPPYWGRPAWARRSSTPPSGPSAPRAASSST</sequence>